<feature type="transmembrane region" description="Helical" evidence="15">
    <location>
        <begin position="200"/>
        <end position="224"/>
    </location>
</feature>
<evidence type="ECO:0000256" key="1">
    <source>
        <dbReference type="ARBA" id="ARBA00004651"/>
    </source>
</evidence>
<dbReference type="InterPro" id="IPR024320">
    <property type="entry name" value="LPG_synthase_C"/>
</dbReference>
<keyword evidence="6 17" id="KW-0808">Transferase</keyword>
<comment type="catalytic activity">
    <reaction evidence="13">
        <text>L-lysyl-tRNA(Lys) + a 1,2-diacyl-sn-glycero-3-phospho-(1'-sn-glycerol) = a 1,2-diacyl-sn-glycero-3-phospho-1'-(3'-O-L-lysyl)-sn-glycerol + tRNA(Lys)</text>
        <dbReference type="Rhea" id="RHEA:10668"/>
        <dbReference type="Rhea" id="RHEA-COMP:9696"/>
        <dbReference type="Rhea" id="RHEA-COMP:9697"/>
        <dbReference type="ChEBI" id="CHEBI:64716"/>
        <dbReference type="ChEBI" id="CHEBI:75792"/>
        <dbReference type="ChEBI" id="CHEBI:78442"/>
        <dbReference type="ChEBI" id="CHEBI:78529"/>
        <dbReference type="EC" id="2.3.2.3"/>
    </reaction>
</comment>
<evidence type="ECO:0000256" key="7">
    <source>
        <dbReference type="ARBA" id="ARBA00022692"/>
    </source>
</evidence>
<feature type="transmembrane region" description="Helical" evidence="15">
    <location>
        <begin position="363"/>
        <end position="383"/>
    </location>
</feature>
<feature type="transmembrane region" description="Helical" evidence="15">
    <location>
        <begin position="86"/>
        <end position="107"/>
    </location>
</feature>
<dbReference type="GO" id="GO:0050071">
    <property type="term" value="F:phosphatidylglycerol lysyltransferase activity"/>
    <property type="evidence" value="ECO:0007669"/>
    <property type="project" value="UniProtKB-EC"/>
</dbReference>
<organism evidence="17 18">
    <name type="scientific">Kaistia hirudinis</name>
    <dbReference type="NCBI Taxonomy" id="1293440"/>
    <lineage>
        <taxon>Bacteria</taxon>
        <taxon>Pseudomonadati</taxon>
        <taxon>Pseudomonadota</taxon>
        <taxon>Alphaproteobacteria</taxon>
        <taxon>Hyphomicrobiales</taxon>
        <taxon>Kaistiaceae</taxon>
        <taxon>Kaistia</taxon>
    </lineage>
</organism>
<comment type="similarity">
    <text evidence="2">Belongs to the LPG synthase family.</text>
</comment>
<dbReference type="InterPro" id="IPR051211">
    <property type="entry name" value="PG_lysyltransferase"/>
</dbReference>
<dbReference type="GO" id="GO:0046677">
    <property type="term" value="P:response to antibiotic"/>
    <property type="evidence" value="ECO:0007669"/>
    <property type="project" value="UniProtKB-KW"/>
</dbReference>
<reference evidence="17 18" key="1">
    <citation type="submission" date="2020-08" db="EMBL/GenBank/DDBJ databases">
        <title>Genomic Encyclopedia of Type Strains, Phase IV (KMG-IV): sequencing the most valuable type-strain genomes for metagenomic binning, comparative biology and taxonomic classification.</title>
        <authorList>
            <person name="Goeker M."/>
        </authorList>
    </citation>
    <scope>NUCLEOTIDE SEQUENCE [LARGE SCALE GENOMIC DNA]</scope>
    <source>
        <strain evidence="17 18">DSM 25966</strain>
    </source>
</reference>
<evidence type="ECO:0000256" key="3">
    <source>
        <dbReference type="ARBA" id="ARBA00012014"/>
    </source>
</evidence>
<feature type="domain" description="Phosphatidylglycerol lysyltransferase C-terminal" evidence="16">
    <location>
        <begin position="572"/>
        <end position="861"/>
    </location>
</feature>
<dbReference type="GO" id="GO:0005886">
    <property type="term" value="C:plasma membrane"/>
    <property type="evidence" value="ECO:0007669"/>
    <property type="project" value="UniProtKB-SubCell"/>
</dbReference>
<dbReference type="InterPro" id="IPR022791">
    <property type="entry name" value="L-PG_synthase/AglD"/>
</dbReference>
<feature type="transmembrane region" description="Helical" evidence="15">
    <location>
        <begin position="245"/>
        <end position="265"/>
    </location>
</feature>
<dbReference type="PANTHER" id="PTHR34697">
    <property type="entry name" value="PHOSPHATIDYLGLYCEROL LYSYLTRANSFERASE"/>
    <property type="match status" value="1"/>
</dbReference>
<keyword evidence="5" id="KW-1003">Cell membrane</keyword>
<evidence type="ECO:0000256" key="14">
    <source>
        <dbReference type="SAM" id="MobiDB-lite"/>
    </source>
</evidence>
<feature type="transmembrane region" description="Helical" evidence="15">
    <location>
        <begin position="166"/>
        <end position="188"/>
    </location>
</feature>
<comment type="caution">
    <text evidence="17">The sequence shown here is derived from an EMBL/GenBank/DDBJ whole genome shotgun (WGS) entry which is preliminary data.</text>
</comment>
<dbReference type="InterPro" id="IPR016181">
    <property type="entry name" value="Acyl_CoA_acyltransferase"/>
</dbReference>
<dbReference type="RefSeq" id="WP_183400859.1">
    <property type="nucleotide sequence ID" value="NZ_JACIDS010000005.1"/>
</dbReference>
<evidence type="ECO:0000256" key="4">
    <source>
        <dbReference type="ARBA" id="ARBA00021546"/>
    </source>
</evidence>
<dbReference type="GO" id="GO:0006629">
    <property type="term" value="P:lipid metabolic process"/>
    <property type="evidence" value="ECO:0007669"/>
    <property type="project" value="UniProtKB-KW"/>
</dbReference>
<feature type="transmembrane region" description="Helical" evidence="15">
    <location>
        <begin position="529"/>
        <end position="550"/>
    </location>
</feature>
<keyword evidence="17" id="KW-0012">Acyltransferase</keyword>
<feature type="transmembrane region" description="Helical" evidence="15">
    <location>
        <begin position="271"/>
        <end position="289"/>
    </location>
</feature>
<protein>
    <recommendedName>
        <fullName evidence="4">Phosphatidylglycerol lysyltransferase</fullName>
        <ecNumber evidence="3">2.3.2.3</ecNumber>
    </recommendedName>
    <alternativeName>
        <fullName evidence="12">Lysylphosphatidylglycerol synthase</fullName>
    </alternativeName>
</protein>
<evidence type="ECO:0000256" key="10">
    <source>
        <dbReference type="ARBA" id="ARBA00023136"/>
    </source>
</evidence>
<evidence type="ECO:0000256" key="15">
    <source>
        <dbReference type="SAM" id="Phobius"/>
    </source>
</evidence>
<dbReference type="GO" id="GO:0055091">
    <property type="term" value="P:phospholipid homeostasis"/>
    <property type="evidence" value="ECO:0007669"/>
    <property type="project" value="TreeGrafter"/>
</dbReference>
<keyword evidence="11" id="KW-0046">Antibiotic resistance</keyword>
<dbReference type="AlphaFoldDB" id="A0A840AU60"/>
<evidence type="ECO:0000256" key="11">
    <source>
        <dbReference type="ARBA" id="ARBA00023251"/>
    </source>
</evidence>
<evidence type="ECO:0000256" key="12">
    <source>
        <dbReference type="ARBA" id="ARBA00031899"/>
    </source>
</evidence>
<gene>
    <name evidence="17" type="ORF">GGR25_004286</name>
</gene>
<evidence type="ECO:0000256" key="8">
    <source>
        <dbReference type="ARBA" id="ARBA00022989"/>
    </source>
</evidence>
<dbReference type="EMBL" id="JACIDS010000005">
    <property type="protein sequence ID" value="MBB3933222.1"/>
    <property type="molecule type" value="Genomic_DNA"/>
</dbReference>
<feature type="transmembrane region" description="Helical" evidence="15">
    <location>
        <begin position="403"/>
        <end position="422"/>
    </location>
</feature>
<name>A0A840AU60_9HYPH</name>
<evidence type="ECO:0000256" key="6">
    <source>
        <dbReference type="ARBA" id="ARBA00022679"/>
    </source>
</evidence>
<dbReference type="Pfam" id="PF03706">
    <property type="entry name" value="LPG_synthase_TM"/>
    <property type="match status" value="1"/>
</dbReference>
<comment type="subcellular location">
    <subcellularLocation>
        <location evidence="1">Cell membrane</location>
        <topology evidence="1">Multi-pass membrane protein</topology>
    </subcellularLocation>
</comment>
<keyword evidence="10 15" id="KW-0472">Membrane</keyword>
<keyword evidence="9" id="KW-0443">Lipid metabolism</keyword>
<evidence type="ECO:0000256" key="13">
    <source>
        <dbReference type="ARBA" id="ARBA00047540"/>
    </source>
</evidence>
<proteinExistence type="inferred from homology"/>
<feature type="transmembrane region" description="Helical" evidence="15">
    <location>
        <begin position="429"/>
        <end position="446"/>
    </location>
</feature>
<dbReference type="EC" id="2.3.2.3" evidence="3"/>
<feature type="transmembrane region" description="Helical" evidence="15">
    <location>
        <begin position="489"/>
        <end position="509"/>
    </location>
</feature>
<dbReference type="Proteomes" id="UP000553963">
    <property type="component" value="Unassembled WGS sequence"/>
</dbReference>
<dbReference type="SUPFAM" id="SSF55729">
    <property type="entry name" value="Acyl-CoA N-acyltransferases (Nat)"/>
    <property type="match status" value="1"/>
</dbReference>
<feature type="region of interest" description="Disordered" evidence="14">
    <location>
        <begin position="1"/>
        <end position="31"/>
    </location>
</feature>
<dbReference type="Pfam" id="PF09924">
    <property type="entry name" value="LPG_synthase_C"/>
    <property type="match status" value="1"/>
</dbReference>
<evidence type="ECO:0000256" key="2">
    <source>
        <dbReference type="ARBA" id="ARBA00008627"/>
    </source>
</evidence>
<dbReference type="PANTHER" id="PTHR34697:SF2">
    <property type="entry name" value="PHOSPHATIDYLGLYCEROL LYSYLTRANSFERASE"/>
    <property type="match status" value="1"/>
</dbReference>
<feature type="compositionally biased region" description="Polar residues" evidence="14">
    <location>
        <begin position="1"/>
        <end position="13"/>
    </location>
</feature>
<evidence type="ECO:0000313" key="18">
    <source>
        <dbReference type="Proteomes" id="UP000553963"/>
    </source>
</evidence>
<sequence>MTDTTLSAQTSDLNEPAGQAPAPSATRLDQPPPGLRQRIAEFASSWKPLLSLGIGVVVLVLVWVAISHLIGEVNYDDVVDTLHATPLSAIAAAIGFTVLSFLSLSIYDYSALQYLKKRVPYPLVALTSFCAYAVGNTAGFGPLTGGAIRFRFYGRMGFEPADVAKVVAFITVAFGLGLAGVTALGLVFDPADVAEPIGLPPFVIAGIGAAILAALGALCLASALGRRRIGFRGIAVELPSPRIMAAQFIGTLLDVTTSAAVLWVLLPQTDLGFPAFVAIYAVAIGLGVASHVPAGVGVFEAVIVAVVGRTASIDEVLSALFLYRLIYYALPLLAATGTVSVMELRGAAAGARSSRVLRAGARLAPRVLSAFTLVMGTVLVLSGVTPAADSHLDLLSQFMPLPIVEGAHFIESVLGLGLIVIARGLAHRLDGAWWAAVVSVGVAAILSLLKAIAISEFLALSLLFLALLATRREFSRPASLLHQTLTPGWLLAIATVVISAIAVLFFVYSDVDYSRELWWQFEFSEEAPRSLRAILGVVIAAGALGVWSLLRPPKGKTGRPSAAELAEATAILAHQSHPDANLVRLGDKTLLFSEDRKAFIMYGRQAHSWVALFDPVGPRSSWPGLVWQFVEMAQAAGGRAVFYQVQPQNLSLYADAGLQPFKLGEAAHVDLASFDLKGGKRASLRHAFNRAQRDGLIFEMLAPADVAREMDELQAVSNVWLAERKAREKRFSIGAFERDYVGALPVAVVRREGRIVAFATVMTTDLKNEVTVDLMRCASDAPGGTMEFLFTALLLHLKDEGYRVFDLGMAPLSGLSESPAAPFWHKLARTVVEHGERFYNFNGLRAFKAKFQPEWQPRYLAVSGGASPALALADVTVLISGGLKGVVGK</sequence>
<feature type="transmembrane region" description="Helical" evidence="15">
    <location>
        <begin position="46"/>
        <end position="66"/>
    </location>
</feature>
<evidence type="ECO:0000256" key="9">
    <source>
        <dbReference type="ARBA" id="ARBA00023098"/>
    </source>
</evidence>
<keyword evidence="8 15" id="KW-1133">Transmembrane helix</keyword>
<keyword evidence="18" id="KW-1185">Reference proteome</keyword>
<accession>A0A840AU60</accession>
<keyword evidence="7 15" id="KW-0812">Transmembrane</keyword>
<dbReference type="NCBIfam" id="NF033480">
    <property type="entry name" value="bifunc_MprF"/>
    <property type="match status" value="1"/>
</dbReference>
<evidence type="ECO:0000259" key="16">
    <source>
        <dbReference type="Pfam" id="PF09924"/>
    </source>
</evidence>
<evidence type="ECO:0000256" key="5">
    <source>
        <dbReference type="ARBA" id="ARBA00022475"/>
    </source>
</evidence>
<evidence type="ECO:0000313" key="17">
    <source>
        <dbReference type="EMBL" id="MBB3933222.1"/>
    </source>
</evidence>